<dbReference type="PROSITE" id="PS01032">
    <property type="entry name" value="PPM_1"/>
    <property type="match status" value="1"/>
</dbReference>
<accession>A0AA38CM72</accession>
<dbReference type="FunFam" id="3.60.40.10:FF:000291">
    <property type="entry name" value="Protein phosphatase 2C 50"/>
    <property type="match status" value="1"/>
</dbReference>
<dbReference type="PANTHER" id="PTHR47992">
    <property type="entry name" value="PROTEIN PHOSPHATASE"/>
    <property type="match status" value="1"/>
</dbReference>
<evidence type="ECO:0000256" key="2">
    <source>
        <dbReference type="ARBA" id="ARBA00001946"/>
    </source>
</evidence>
<dbReference type="CDD" id="cd00143">
    <property type="entry name" value="PP2Cc"/>
    <property type="match status" value="1"/>
</dbReference>
<comment type="cofactor">
    <cofactor evidence="1">
        <name>Mn(2+)</name>
        <dbReference type="ChEBI" id="CHEBI:29035"/>
    </cofactor>
</comment>
<proteinExistence type="inferred from homology"/>
<dbReference type="SUPFAM" id="SSF81606">
    <property type="entry name" value="PP2C-like"/>
    <property type="match status" value="1"/>
</dbReference>
<keyword evidence="12" id="KW-1185">Reference proteome</keyword>
<comment type="caution">
    <text evidence="11">The sequence shown here is derived from an EMBL/GenBank/DDBJ whole genome shotgun (WGS) entry which is preliminary data.</text>
</comment>
<evidence type="ECO:0000256" key="6">
    <source>
        <dbReference type="ARBA" id="ARBA00022842"/>
    </source>
</evidence>
<evidence type="ECO:0000256" key="1">
    <source>
        <dbReference type="ARBA" id="ARBA00001936"/>
    </source>
</evidence>
<keyword evidence="8" id="KW-0464">Manganese</keyword>
<dbReference type="InterPro" id="IPR015655">
    <property type="entry name" value="PP2C"/>
</dbReference>
<evidence type="ECO:0000256" key="8">
    <source>
        <dbReference type="ARBA" id="ARBA00023211"/>
    </source>
</evidence>
<organism evidence="11 12">
    <name type="scientific">Taxus chinensis</name>
    <name type="common">Chinese yew</name>
    <name type="synonym">Taxus wallichiana var. chinensis</name>
    <dbReference type="NCBI Taxonomy" id="29808"/>
    <lineage>
        <taxon>Eukaryota</taxon>
        <taxon>Viridiplantae</taxon>
        <taxon>Streptophyta</taxon>
        <taxon>Embryophyta</taxon>
        <taxon>Tracheophyta</taxon>
        <taxon>Spermatophyta</taxon>
        <taxon>Pinopsida</taxon>
        <taxon>Pinidae</taxon>
        <taxon>Conifers II</taxon>
        <taxon>Cupressales</taxon>
        <taxon>Taxaceae</taxon>
        <taxon>Taxus</taxon>
    </lineage>
</organism>
<dbReference type="InterPro" id="IPR001932">
    <property type="entry name" value="PPM-type_phosphatase-like_dom"/>
</dbReference>
<comment type="cofactor">
    <cofactor evidence="2">
        <name>Mg(2+)</name>
        <dbReference type="ChEBI" id="CHEBI:18420"/>
    </cofactor>
</comment>
<dbReference type="EC" id="3.1.3.16" evidence="3"/>
<dbReference type="Pfam" id="PF00481">
    <property type="entry name" value="PP2C"/>
    <property type="match status" value="1"/>
</dbReference>
<name>A0AA38CM72_TAXCH</name>
<reference evidence="11 12" key="1">
    <citation type="journal article" date="2021" name="Nat. Plants">
        <title>The Taxus genome provides insights into paclitaxel biosynthesis.</title>
        <authorList>
            <person name="Xiong X."/>
            <person name="Gou J."/>
            <person name="Liao Q."/>
            <person name="Li Y."/>
            <person name="Zhou Q."/>
            <person name="Bi G."/>
            <person name="Li C."/>
            <person name="Du R."/>
            <person name="Wang X."/>
            <person name="Sun T."/>
            <person name="Guo L."/>
            <person name="Liang H."/>
            <person name="Lu P."/>
            <person name="Wu Y."/>
            <person name="Zhang Z."/>
            <person name="Ro D.K."/>
            <person name="Shang Y."/>
            <person name="Huang S."/>
            <person name="Yan J."/>
        </authorList>
    </citation>
    <scope>NUCLEOTIDE SEQUENCE [LARGE SCALE GENOMIC DNA]</scope>
    <source>
        <strain evidence="11">Ta-2019</strain>
    </source>
</reference>
<protein>
    <recommendedName>
        <fullName evidence="3">protein-serine/threonine phosphatase</fullName>
        <ecNumber evidence="3">3.1.3.16</ecNumber>
    </recommendedName>
</protein>
<keyword evidence="7 9" id="KW-0904">Protein phosphatase</keyword>
<feature type="domain" description="PPM-type phosphatase" evidence="10">
    <location>
        <begin position="115"/>
        <end position="416"/>
    </location>
</feature>
<dbReference type="PROSITE" id="PS51746">
    <property type="entry name" value="PPM_2"/>
    <property type="match status" value="1"/>
</dbReference>
<dbReference type="AlphaFoldDB" id="A0AA38CM72"/>
<comment type="similarity">
    <text evidence="9">Belongs to the PP2C family.</text>
</comment>
<evidence type="ECO:0000259" key="10">
    <source>
        <dbReference type="PROSITE" id="PS51746"/>
    </source>
</evidence>
<evidence type="ECO:0000256" key="7">
    <source>
        <dbReference type="ARBA" id="ARBA00022912"/>
    </source>
</evidence>
<dbReference type="GO" id="GO:0004722">
    <property type="term" value="F:protein serine/threonine phosphatase activity"/>
    <property type="evidence" value="ECO:0007669"/>
    <property type="project" value="UniProtKB-EC"/>
</dbReference>
<keyword evidence="6" id="KW-0460">Magnesium</keyword>
<evidence type="ECO:0000256" key="3">
    <source>
        <dbReference type="ARBA" id="ARBA00013081"/>
    </source>
</evidence>
<dbReference type="OMA" id="SQAAVYC"/>
<evidence type="ECO:0000256" key="5">
    <source>
        <dbReference type="ARBA" id="ARBA00022801"/>
    </source>
</evidence>
<dbReference type="EMBL" id="JAHRHJ020000009">
    <property type="protein sequence ID" value="KAH9302417.1"/>
    <property type="molecule type" value="Genomic_DNA"/>
</dbReference>
<dbReference type="Proteomes" id="UP000824469">
    <property type="component" value="Unassembled WGS sequence"/>
</dbReference>
<dbReference type="SMART" id="SM00332">
    <property type="entry name" value="PP2Cc"/>
    <property type="match status" value="1"/>
</dbReference>
<evidence type="ECO:0000256" key="4">
    <source>
        <dbReference type="ARBA" id="ARBA00022723"/>
    </source>
</evidence>
<sequence length="418" mass="44395">MEEIAVAKPGGCRCRCLPPCGRGCAGGCSEKSRAARRRRMEIRRFKVIAANAAAASSGSSCKRLKQSTTASGTARCCRTADEDEVEDSEKASEFISSSTPLVLASVDGDADQCPQHGVVSICGGRREMEDAVSVVPSLVAGADGVYHFFGVFDGHGGSQAALHCKERLAEALAEEIRSIDTVKEAEWEAAMKSCFLKMDVEVAGLCGNASQLTRRGIESQEENNIVAQVEAKAPETVGSTAVVAVVSSRQIIVANCGDSRAVLSTGGKAIPLSIDHKPEVAEEMARIEAAGGRVIYWNGYRVLGVLAMSRAIGDEYLKPYVIAEPELSFRERKGEDECLILASDGLWDVVSNEVACEISRKCLAYHCSTRTRKVDSTSSRADPVFESPAATAAALLTKLAVARGSADNISVIVVDLKK</sequence>
<keyword evidence="4" id="KW-0479">Metal-binding</keyword>
<evidence type="ECO:0000256" key="9">
    <source>
        <dbReference type="RuleBase" id="RU003465"/>
    </source>
</evidence>
<dbReference type="InterPro" id="IPR036457">
    <property type="entry name" value="PPM-type-like_dom_sf"/>
</dbReference>
<dbReference type="GO" id="GO:0046872">
    <property type="term" value="F:metal ion binding"/>
    <property type="evidence" value="ECO:0007669"/>
    <property type="project" value="UniProtKB-KW"/>
</dbReference>
<dbReference type="Gene3D" id="3.60.40.10">
    <property type="entry name" value="PPM-type phosphatase domain"/>
    <property type="match status" value="1"/>
</dbReference>
<dbReference type="InterPro" id="IPR000222">
    <property type="entry name" value="PP2C_BS"/>
</dbReference>
<evidence type="ECO:0000313" key="11">
    <source>
        <dbReference type="EMBL" id="KAH9302417.1"/>
    </source>
</evidence>
<evidence type="ECO:0000313" key="12">
    <source>
        <dbReference type="Proteomes" id="UP000824469"/>
    </source>
</evidence>
<keyword evidence="5 9" id="KW-0378">Hydrolase</keyword>
<gene>
    <name evidence="11" type="ORF">KI387_014000</name>
</gene>